<protein>
    <recommendedName>
        <fullName evidence="1">Protein G-related albumin-binding (GA) module domain-containing protein</fullName>
    </recommendedName>
</protein>
<organism evidence="2 3">
    <name type="scientific">Dolosigranulum pigrum</name>
    <dbReference type="NCBI Taxonomy" id="29394"/>
    <lineage>
        <taxon>Bacteria</taxon>
        <taxon>Bacillati</taxon>
        <taxon>Bacillota</taxon>
        <taxon>Bacilli</taxon>
        <taxon>Lactobacillales</taxon>
        <taxon>Carnobacteriaceae</taxon>
        <taxon>Dolosigranulum</taxon>
    </lineage>
</organism>
<name>A0A1S8KN53_9LACT</name>
<comment type="caution">
    <text evidence="2">The sequence shown here is derived from an EMBL/GenBank/DDBJ whole genome shotgun (WGS) entry which is preliminary data.</text>
</comment>
<dbReference type="Pfam" id="PF01468">
    <property type="entry name" value="GA"/>
    <property type="match status" value="1"/>
</dbReference>
<proteinExistence type="predicted"/>
<sequence>MEFDEERKEFKAYLVEEPRRFEALFYDVDDRRVMNRESNIYPTIEEAKSDLLSKIPRNRFVLRTDFNKEKRQFISYVSRDAETYLSESYQYNLHDYFELEKIGEDKETDLIDIKVESLSEIERYLGQYLTTDQVEKFSEQIERSASSNEIWEIVRDARYFNEKQIPSDEVVSLIDRKEYIHQYLKDESNLTIDQLIVYGERINQAQSIGELEVIREEFDHLNDNQARANTNESVNYYVEYIDIDDLEMIRATEVRVGVGERLKDSQIKEHLPLNRHLISVRHKENSREIIAFVSRHADKTVPDNFDLGEARLNHQKEDALQLTTQLRYLTPFQVELFSRQIKETNSESVISGIVSDMHYFNDYQRSDISDSVDVPEQTEITESIVEKTEVEQLEAPKSKPLKLTVYVNGQLVTETDYQFDSLEEIDQADILAGYINDERYYQLTNLDNAVVNHTSIVRYNFITVQEL</sequence>
<dbReference type="EMBL" id="MUYF01000003">
    <property type="protein sequence ID" value="OOL81167.1"/>
    <property type="molecule type" value="Genomic_DNA"/>
</dbReference>
<gene>
    <name evidence="2" type="ORF">BWX42_04875</name>
</gene>
<dbReference type="InterPro" id="IPR002988">
    <property type="entry name" value="GA_module"/>
</dbReference>
<accession>A0A1S8KN53</accession>
<feature type="domain" description="Protein G-related albumin-binding (GA) module" evidence="1">
    <location>
        <begin position="309"/>
        <end position="348"/>
    </location>
</feature>
<evidence type="ECO:0000313" key="3">
    <source>
        <dbReference type="Proteomes" id="UP000190409"/>
    </source>
</evidence>
<evidence type="ECO:0000259" key="1">
    <source>
        <dbReference type="Pfam" id="PF01468"/>
    </source>
</evidence>
<dbReference type="AlphaFoldDB" id="A0A1S8KN53"/>
<dbReference type="Proteomes" id="UP000190409">
    <property type="component" value="Unassembled WGS sequence"/>
</dbReference>
<reference evidence="2 3" key="1">
    <citation type="submission" date="2017-01" db="EMBL/GenBank/DDBJ databases">
        <title>Complete Genome Sequence of Dolosigranulum pigrum isolated from a Patient with interstitial lung disease.</title>
        <authorList>
            <person name="Mukhopadhyay R."/>
            <person name="Joaquin J."/>
            <person name="Hogue R."/>
            <person name="Fitzgerald S."/>
            <person name="Jospin G."/>
            <person name="Eisen J.A."/>
            <person name="Chaturvedi V."/>
        </authorList>
    </citation>
    <scope>NUCLEOTIDE SEQUENCE [LARGE SCALE GENOMIC DNA]</scope>
    <source>
        <strain evidence="2 3">15S00348</strain>
    </source>
</reference>
<evidence type="ECO:0000313" key="2">
    <source>
        <dbReference type="EMBL" id="OOL81167.1"/>
    </source>
</evidence>